<evidence type="ECO:0000256" key="6">
    <source>
        <dbReference type="PROSITE-ProRule" id="PRU00221"/>
    </source>
</evidence>
<feature type="repeat" description="WD" evidence="6">
    <location>
        <begin position="380"/>
        <end position="409"/>
    </location>
</feature>
<evidence type="ECO:0000256" key="2">
    <source>
        <dbReference type="ARBA" id="ARBA00022574"/>
    </source>
</evidence>
<evidence type="ECO:0000313" key="8">
    <source>
        <dbReference type="EMBL" id="KAG5669341.1"/>
    </source>
</evidence>
<feature type="repeat" description="WD" evidence="6">
    <location>
        <begin position="160"/>
        <end position="202"/>
    </location>
</feature>
<protein>
    <submittedName>
        <fullName evidence="8">Uncharacterized protein</fullName>
    </submittedName>
</protein>
<dbReference type="OrthoDB" id="7318948at2759"/>
<evidence type="ECO:0000256" key="3">
    <source>
        <dbReference type="ARBA" id="ARBA00022737"/>
    </source>
</evidence>
<dbReference type="Gene3D" id="2.130.10.10">
    <property type="entry name" value="YVTN repeat-like/Quinoprotein amine dehydrogenase"/>
    <property type="match status" value="1"/>
</dbReference>
<organism evidence="8 9">
    <name type="scientific">Polypedilum vanderplanki</name>
    <name type="common">Sleeping chironomid midge</name>
    <dbReference type="NCBI Taxonomy" id="319348"/>
    <lineage>
        <taxon>Eukaryota</taxon>
        <taxon>Metazoa</taxon>
        <taxon>Ecdysozoa</taxon>
        <taxon>Arthropoda</taxon>
        <taxon>Hexapoda</taxon>
        <taxon>Insecta</taxon>
        <taxon>Pterygota</taxon>
        <taxon>Neoptera</taxon>
        <taxon>Endopterygota</taxon>
        <taxon>Diptera</taxon>
        <taxon>Nematocera</taxon>
        <taxon>Chironomoidea</taxon>
        <taxon>Chironomidae</taxon>
        <taxon>Chironominae</taxon>
        <taxon>Polypedilum</taxon>
        <taxon>Polypedilum</taxon>
    </lineage>
</organism>
<dbReference type="SMART" id="SM00320">
    <property type="entry name" value="WD40"/>
    <property type="match status" value="5"/>
</dbReference>
<comment type="similarity">
    <text evidence="1">Belongs to the WD repeat ESC family.</text>
</comment>
<accession>A0A9J6BHP8</accession>
<dbReference type="PANTHER" id="PTHR10253">
    <property type="entry name" value="POLYCOMB PROTEIN"/>
    <property type="match status" value="1"/>
</dbReference>
<dbReference type="EMBL" id="JADBJN010000004">
    <property type="protein sequence ID" value="KAG5669341.1"/>
    <property type="molecule type" value="Genomic_DNA"/>
</dbReference>
<dbReference type="Pfam" id="PF00400">
    <property type="entry name" value="WD40"/>
    <property type="match status" value="3"/>
</dbReference>
<dbReference type="AlphaFoldDB" id="A0A9J6BHP8"/>
<evidence type="ECO:0000256" key="7">
    <source>
        <dbReference type="SAM" id="MobiDB-lite"/>
    </source>
</evidence>
<dbReference type="PROSITE" id="PS00678">
    <property type="entry name" value="WD_REPEATS_1"/>
    <property type="match status" value="2"/>
</dbReference>
<comment type="caution">
    <text evidence="8">The sequence shown here is derived from an EMBL/GenBank/DDBJ whole genome shotgun (WGS) entry which is preliminary data.</text>
</comment>
<keyword evidence="4" id="KW-0805">Transcription regulation</keyword>
<feature type="compositionally biased region" description="Low complexity" evidence="7">
    <location>
        <begin position="17"/>
        <end position="29"/>
    </location>
</feature>
<feature type="repeat" description="WD" evidence="6">
    <location>
        <begin position="206"/>
        <end position="247"/>
    </location>
</feature>
<proteinExistence type="inferred from homology"/>
<dbReference type="InterPro" id="IPR051243">
    <property type="entry name" value="PcG_WD-repeat"/>
</dbReference>
<dbReference type="SUPFAM" id="SSF50978">
    <property type="entry name" value="WD40 repeat-like"/>
    <property type="match status" value="1"/>
</dbReference>
<keyword evidence="3" id="KW-0677">Repeat</keyword>
<dbReference type="InterPro" id="IPR036322">
    <property type="entry name" value="WD40_repeat_dom_sf"/>
</dbReference>
<keyword evidence="5" id="KW-0804">Transcription</keyword>
<dbReference type="InterPro" id="IPR015943">
    <property type="entry name" value="WD40/YVTN_repeat-like_dom_sf"/>
</dbReference>
<dbReference type="PROSITE" id="PS50294">
    <property type="entry name" value="WD_REPEATS_REGION"/>
    <property type="match status" value="3"/>
</dbReference>
<feature type="region of interest" description="Disordered" evidence="7">
    <location>
        <begin position="1"/>
        <end position="44"/>
    </location>
</feature>
<gene>
    <name evidence="8" type="ORF">PVAND_017229</name>
</gene>
<dbReference type="PROSITE" id="PS50082">
    <property type="entry name" value="WD_REPEATS_2"/>
    <property type="match status" value="3"/>
</dbReference>
<name>A0A9J6BHP8_POLVA</name>
<feature type="compositionally biased region" description="Basic residues" evidence="7">
    <location>
        <begin position="30"/>
        <end position="44"/>
    </location>
</feature>
<evidence type="ECO:0000313" key="9">
    <source>
        <dbReference type="Proteomes" id="UP001107558"/>
    </source>
</evidence>
<reference evidence="8" key="1">
    <citation type="submission" date="2021-03" db="EMBL/GenBank/DDBJ databases">
        <title>Chromosome level genome of the anhydrobiotic midge Polypedilum vanderplanki.</title>
        <authorList>
            <person name="Yoshida Y."/>
            <person name="Kikawada T."/>
            <person name="Gusev O."/>
        </authorList>
    </citation>
    <scope>NUCLEOTIDE SEQUENCE</scope>
    <source>
        <strain evidence="8">NIAS01</strain>
        <tissue evidence="8">Whole body or cell culture</tissue>
    </source>
</reference>
<evidence type="ECO:0000256" key="4">
    <source>
        <dbReference type="ARBA" id="ARBA00023015"/>
    </source>
</evidence>
<keyword evidence="2 6" id="KW-0853">WD repeat</keyword>
<dbReference type="InterPro" id="IPR001680">
    <property type="entry name" value="WD40_rpt"/>
</dbReference>
<keyword evidence="9" id="KW-1185">Reference proteome</keyword>
<dbReference type="InterPro" id="IPR019775">
    <property type="entry name" value="WD40_repeat_CS"/>
</dbReference>
<evidence type="ECO:0000256" key="5">
    <source>
        <dbReference type="ARBA" id="ARBA00023163"/>
    </source>
</evidence>
<sequence length="409" mass="46132">MTNTVKSAENDSENELSSTTSESRSQSSSKQRRSRKAKRGRKSTKSPYKFTTYLTESPVTQIFAIAFNHFVRNREIFASASGNKISIYECVDVDDERPVQLLRVYIEPDKDEVFNCVAWSYEVIKGASISAPILASGGVKGIVRVIQCNREKPIGGFKNLIGHTGAINDMKFHPIHPHLLATGSKDYSIRLWNIKNSTCIAIFSGIRGHRDEVLSVDISADGKSLISGGIDHNIMIWNLQSEELRDKIDACNGIESFGRGSLPFKSIRVHFPEFSTRDVHGNYVDTVKYFGKTFLSKSCENNIIWWQTKETSKGATQISKLFTFDIVSCEIWFMRMELDFQLTQLAVGSQNGKVFIFDLDTEKPLNKRSALTHPKCTAPVRQMAFSRDGNIMVAACDDGTIWRWDRKQI</sequence>
<dbReference type="Proteomes" id="UP001107558">
    <property type="component" value="Chromosome 4"/>
</dbReference>
<evidence type="ECO:0000256" key="1">
    <source>
        <dbReference type="ARBA" id="ARBA00008075"/>
    </source>
</evidence>